<organism evidence="2 3">
    <name type="scientific">Curvibacter microcysteis</name>
    <dbReference type="NCBI Taxonomy" id="3026419"/>
    <lineage>
        <taxon>Bacteria</taxon>
        <taxon>Pseudomonadati</taxon>
        <taxon>Pseudomonadota</taxon>
        <taxon>Betaproteobacteria</taxon>
        <taxon>Burkholderiales</taxon>
        <taxon>Comamonadaceae</taxon>
        <taxon>Curvibacter</taxon>
    </lineage>
</organism>
<keyword evidence="3" id="KW-1185">Reference proteome</keyword>
<name>A0ABT5MDR2_9BURK</name>
<dbReference type="Proteomes" id="UP001528672">
    <property type="component" value="Unassembled WGS sequence"/>
</dbReference>
<feature type="signal peptide" evidence="1">
    <location>
        <begin position="1"/>
        <end position="26"/>
    </location>
</feature>
<proteinExistence type="predicted"/>
<protein>
    <recommendedName>
        <fullName evidence="4">Argininosuccinate lyase</fullName>
    </recommendedName>
</protein>
<reference evidence="2 3" key="1">
    <citation type="submission" date="2023-02" db="EMBL/GenBank/DDBJ databases">
        <title>Bacterial whole genome sequence for Curvibacter sp. HBC28.</title>
        <authorList>
            <person name="Le V."/>
            <person name="Ko S.-R."/>
            <person name="Ahn C.-Y."/>
            <person name="Oh H.-M."/>
        </authorList>
    </citation>
    <scope>NUCLEOTIDE SEQUENCE [LARGE SCALE GENOMIC DNA]</scope>
    <source>
        <strain evidence="2 3">HBC28</strain>
    </source>
</reference>
<accession>A0ABT5MDR2</accession>
<evidence type="ECO:0008006" key="4">
    <source>
        <dbReference type="Google" id="ProtNLM"/>
    </source>
</evidence>
<gene>
    <name evidence="2" type="ORF">PSQ39_08780</name>
</gene>
<evidence type="ECO:0000256" key="1">
    <source>
        <dbReference type="SAM" id="SignalP"/>
    </source>
</evidence>
<evidence type="ECO:0000313" key="3">
    <source>
        <dbReference type="Proteomes" id="UP001528672"/>
    </source>
</evidence>
<feature type="chain" id="PRO_5045917940" description="Argininosuccinate lyase" evidence="1">
    <location>
        <begin position="27"/>
        <end position="124"/>
    </location>
</feature>
<keyword evidence="1" id="KW-0732">Signal</keyword>
<comment type="caution">
    <text evidence="2">The sequence shown here is derived from an EMBL/GenBank/DDBJ whole genome shotgun (WGS) entry which is preliminary data.</text>
</comment>
<dbReference type="EMBL" id="JAQSIO010000003">
    <property type="protein sequence ID" value="MDD0814722.1"/>
    <property type="molecule type" value="Genomic_DNA"/>
</dbReference>
<evidence type="ECO:0000313" key="2">
    <source>
        <dbReference type="EMBL" id="MDD0814722.1"/>
    </source>
</evidence>
<dbReference type="RefSeq" id="WP_273926394.1">
    <property type="nucleotide sequence ID" value="NZ_JAQSIN010000002.1"/>
</dbReference>
<sequence>MIASFKNIALSSLLLAATAFSSTAQAGAADFTLVNRTGYSISEVYISAANRDAWGKDRLGDGTLGNAKSRLFKFSDAANCMQDIKVVFEDDSSEVVWEDFNLCEVHKITLRYNRKTREVSAESE</sequence>